<evidence type="ECO:0000313" key="1">
    <source>
        <dbReference type="EMBL" id="KAK4472798.1"/>
    </source>
</evidence>
<proteinExistence type="predicted"/>
<sequence length="325" mass="37881">MLTLRRIFSLRIPFSQIPNGISTRVGKCLFSRYRKLSRESDYNDYRDSAEFVETSLFGDNFEQSVSALKHAKLIERRKHKFSVLQKKYSDNPIELSVLTWRAKIQIISLLNSDEHFDFEELSNLFPITAHGVRKLFRSKSSSAFQRSVDIRWLFKHDSQVIERWNNLLLFLDRVLSGEDNVSGSSLHSMIPFGLAWLFTNAKMNLLIYADGNPDFPYPERCNEIVKKSSSFGRFEIYAEMFDKSSKDEIYDKYSQLVLNVSKIIETFQKLKDVSSQSFVPHDSSQLYPYLLNCAASVEQKRPDRESISLPNYINLRDYLTSQKVK</sequence>
<protein>
    <submittedName>
        <fullName evidence="1">Uncharacterized protein</fullName>
    </submittedName>
</protein>
<dbReference type="Proteomes" id="UP001292079">
    <property type="component" value="Unassembled WGS sequence"/>
</dbReference>
<dbReference type="EMBL" id="JALJAT010000002">
    <property type="protein sequence ID" value="KAK4472798.1"/>
    <property type="molecule type" value="Genomic_DNA"/>
</dbReference>
<accession>A0AAE1ZFJ4</accession>
<reference evidence="1" key="2">
    <citation type="journal article" date="2023" name="Infect Dis Poverty">
        <title>Chromosome-scale genome of the human blood fluke Schistosoma mekongi and its implications for public health.</title>
        <authorList>
            <person name="Zhou M."/>
            <person name="Xu L."/>
            <person name="Xu D."/>
            <person name="Chen W."/>
            <person name="Khan J."/>
            <person name="Hu Y."/>
            <person name="Huang H."/>
            <person name="Wei H."/>
            <person name="Zhang Y."/>
            <person name="Chusongsang P."/>
            <person name="Tanasarnprasert K."/>
            <person name="Hu X."/>
            <person name="Limpanont Y."/>
            <person name="Lv Z."/>
        </authorList>
    </citation>
    <scope>NUCLEOTIDE SEQUENCE</scope>
    <source>
        <strain evidence="1">LV_2022a</strain>
    </source>
</reference>
<name>A0AAE1ZFJ4_SCHME</name>
<gene>
    <name evidence="1" type="ORF">MN116_004016</name>
</gene>
<dbReference type="AlphaFoldDB" id="A0AAE1ZFJ4"/>
<evidence type="ECO:0000313" key="2">
    <source>
        <dbReference type="Proteomes" id="UP001292079"/>
    </source>
</evidence>
<comment type="caution">
    <text evidence="1">The sequence shown here is derived from an EMBL/GenBank/DDBJ whole genome shotgun (WGS) entry which is preliminary data.</text>
</comment>
<reference evidence="1" key="1">
    <citation type="submission" date="2022-04" db="EMBL/GenBank/DDBJ databases">
        <authorList>
            <person name="Xu L."/>
            <person name="Lv Z."/>
        </authorList>
    </citation>
    <scope>NUCLEOTIDE SEQUENCE</scope>
    <source>
        <strain evidence="1">LV_2022a</strain>
    </source>
</reference>
<organism evidence="1 2">
    <name type="scientific">Schistosoma mekongi</name>
    <name type="common">Parasitic worm</name>
    <dbReference type="NCBI Taxonomy" id="38744"/>
    <lineage>
        <taxon>Eukaryota</taxon>
        <taxon>Metazoa</taxon>
        <taxon>Spiralia</taxon>
        <taxon>Lophotrochozoa</taxon>
        <taxon>Platyhelminthes</taxon>
        <taxon>Trematoda</taxon>
        <taxon>Digenea</taxon>
        <taxon>Strigeidida</taxon>
        <taxon>Schistosomatoidea</taxon>
        <taxon>Schistosomatidae</taxon>
        <taxon>Schistosoma</taxon>
    </lineage>
</organism>
<keyword evidence="2" id="KW-1185">Reference proteome</keyword>